<dbReference type="InterPro" id="IPR006140">
    <property type="entry name" value="D-isomer_DH_NAD-bd"/>
</dbReference>
<dbReference type="InterPro" id="IPR006139">
    <property type="entry name" value="D-isomer_2_OHA_DH_cat_dom"/>
</dbReference>
<dbReference type="PROSITE" id="PS00065">
    <property type="entry name" value="D_2_HYDROXYACID_DH_1"/>
    <property type="match status" value="1"/>
</dbReference>
<evidence type="ECO:0000256" key="1">
    <source>
        <dbReference type="ARBA" id="ARBA00022857"/>
    </source>
</evidence>
<dbReference type="GO" id="GO:0051287">
    <property type="term" value="F:NAD binding"/>
    <property type="evidence" value="ECO:0007669"/>
    <property type="project" value="InterPro"/>
</dbReference>
<dbReference type="Proteomes" id="UP000811609">
    <property type="component" value="Chromosome 1"/>
</dbReference>
<dbReference type="CDD" id="cd12156">
    <property type="entry name" value="HPPR"/>
    <property type="match status" value="1"/>
</dbReference>
<dbReference type="GO" id="GO:0016618">
    <property type="term" value="F:hydroxypyruvate reductase [NAD(P)H] activity"/>
    <property type="evidence" value="ECO:0007669"/>
    <property type="project" value="TreeGrafter"/>
</dbReference>
<dbReference type="Pfam" id="PF02826">
    <property type="entry name" value="2-Hacid_dh_C"/>
    <property type="match status" value="1"/>
</dbReference>
<reference evidence="9" key="2">
    <citation type="submission" date="2021-01" db="EMBL/GenBank/DDBJ databases">
        <authorList>
            <person name="Lovell J.T."/>
            <person name="Bentley N."/>
            <person name="Bhattarai G."/>
            <person name="Jenkins J.W."/>
            <person name="Sreedasyam A."/>
            <person name="Alarcon Y."/>
            <person name="Bock C."/>
            <person name="Boston L."/>
            <person name="Carlson J."/>
            <person name="Cervantes K."/>
            <person name="Clermont K."/>
            <person name="Krom N."/>
            <person name="Kubenka K."/>
            <person name="Mamidi S."/>
            <person name="Mattison C."/>
            <person name="Monteros M."/>
            <person name="Pisani C."/>
            <person name="Plott C."/>
            <person name="Rajasekar S."/>
            <person name="Rhein H.S."/>
            <person name="Rohla C."/>
            <person name="Song M."/>
            <person name="Hilaire R.S."/>
            <person name="Shu S."/>
            <person name="Wells L."/>
            <person name="Wang X."/>
            <person name="Webber J."/>
            <person name="Heerema R.J."/>
            <person name="Klein P."/>
            <person name="Conner P."/>
            <person name="Grauke L."/>
            <person name="Grimwood J."/>
            <person name="Schmutz J."/>
            <person name="Randall J.J."/>
        </authorList>
    </citation>
    <scope>NUCLEOTIDE SEQUENCE</scope>
    <source>
        <tissue evidence="9">Leaf</tissue>
    </source>
</reference>
<comment type="caution">
    <text evidence="8">The sequence shown here is derived from an EMBL/GenBank/DDBJ whole genome shotgun (WGS) entry which is preliminary data.</text>
</comment>
<feature type="domain" description="D-isomer specific 2-hydroxyacid dehydrogenase catalytic" evidence="6">
    <location>
        <begin position="47"/>
        <end position="318"/>
    </location>
</feature>
<evidence type="ECO:0000313" key="9">
    <source>
        <dbReference type="EMBL" id="KAG6734174.1"/>
    </source>
</evidence>
<sequence>MKSSHAHILVLEPPPIMIICGDQFLKNFRLLKAWESQLPLDQFLTIHAQSVQALLSSGRYSLTADILQLLPSLRLVVTTSAGLNHIDLPECRRRGISIANAKDTYSEDVADMAVGLLIDVFRKISSADSFVRKGLWPTKGDFPLGSKLGGKRVGIVGLGSIGQEVAKRLQAFGCRISYCSRNKKPYVSYPFYSSVIQLATDCDVLIVCCGLTQQTHHMINKDVMLALGKEGVVVNVGRGAIIKEEELVQCLVQGELGGAGLDVFENEPKVPGELFALDKVVLSPHTAVRTAETLIAMCELVKGNFEAFFSNKPLLSPVVLNN</sequence>
<evidence type="ECO:0000313" key="8">
    <source>
        <dbReference type="EMBL" id="KAG6669654.1"/>
    </source>
</evidence>
<keyword evidence="2 5" id="KW-0560">Oxidoreductase</keyword>
<reference evidence="8" key="1">
    <citation type="submission" date="2020-12" db="EMBL/GenBank/DDBJ databases">
        <title>WGS assembly of Carya illinoinensis cv. Pawnee.</title>
        <authorList>
            <person name="Platts A."/>
            <person name="Shu S."/>
            <person name="Wright S."/>
            <person name="Barry K."/>
            <person name="Edger P."/>
            <person name="Pires J.C."/>
            <person name="Schmutz J."/>
        </authorList>
    </citation>
    <scope>NUCLEOTIDE SEQUENCE</scope>
    <source>
        <tissue evidence="8">Leaf</tissue>
    </source>
</reference>
<dbReference type="GO" id="GO:0030267">
    <property type="term" value="F:glyoxylate reductase (NADPH) activity"/>
    <property type="evidence" value="ECO:0007669"/>
    <property type="project" value="UniProtKB-EC"/>
</dbReference>
<protein>
    <recommendedName>
        <fullName evidence="4">glyoxylate reductase (NADP(+))</fullName>
        <ecNumber evidence="4">1.1.1.79</ecNumber>
    </recommendedName>
</protein>
<evidence type="ECO:0000256" key="4">
    <source>
        <dbReference type="ARBA" id="ARBA00066661"/>
    </source>
</evidence>
<organism evidence="8 10">
    <name type="scientific">Carya illinoinensis</name>
    <name type="common">Pecan</name>
    <dbReference type="NCBI Taxonomy" id="32201"/>
    <lineage>
        <taxon>Eukaryota</taxon>
        <taxon>Viridiplantae</taxon>
        <taxon>Streptophyta</taxon>
        <taxon>Embryophyta</taxon>
        <taxon>Tracheophyta</taxon>
        <taxon>Spermatophyta</taxon>
        <taxon>Magnoliopsida</taxon>
        <taxon>eudicotyledons</taxon>
        <taxon>Gunneridae</taxon>
        <taxon>Pentapetalae</taxon>
        <taxon>rosids</taxon>
        <taxon>fabids</taxon>
        <taxon>Fagales</taxon>
        <taxon>Juglandaceae</taxon>
        <taxon>Carya</taxon>
    </lineage>
</organism>
<keyword evidence="1" id="KW-0521">NADP</keyword>
<dbReference type="PANTHER" id="PTHR10996">
    <property type="entry name" value="2-HYDROXYACID DEHYDROGENASE-RELATED"/>
    <property type="match status" value="1"/>
</dbReference>
<gene>
    <name evidence="8" type="ORF">CIPAW_01G258900</name>
    <name evidence="9" type="ORF">I3842_01G260600</name>
</gene>
<evidence type="ECO:0000259" key="7">
    <source>
        <dbReference type="Pfam" id="PF02826"/>
    </source>
</evidence>
<proteinExistence type="inferred from homology"/>
<evidence type="ECO:0000256" key="2">
    <source>
        <dbReference type="ARBA" id="ARBA00023002"/>
    </source>
</evidence>
<dbReference type="Pfam" id="PF00389">
    <property type="entry name" value="2-Hacid_dh"/>
    <property type="match status" value="1"/>
</dbReference>
<dbReference type="PANTHER" id="PTHR10996:SF237">
    <property type="entry name" value="GLYOXYLATE_HYDROXYPYRUVATE REDUCTASE HPR3-LIKE"/>
    <property type="match status" value="1"/>
</dbReference>
<evidence type="ECO:0000256" key="3">
    <source>
        <dbReference type="ARBA" id="ARBA00023027"/>
    </source>
</evidence>
<evidence type="ECO:0000313" key="10">
    <source>
        <dbReference type="Proteomes" id="UP000811609"/>
    </source>
</evidence>
<dbReference type="EMBL" id="CM031809">
    <property type="protein sequence ID" value="KAG6669654.1"/>
    <property type="molecule type" value="Genomic_DNA"/>
</dbReference>
<dbReference type="Proteomes" id="UP000811246">
    <property type="component" value="Chromosome 1"/>
</dbReference>
<feature type="domain" description="D-isomer specific 2-hydroxyacid dehydrogenase NAD-binding" evidence="7">
    <location>
        <begin position="114"/>
        <end position="287"/>
    </location>
</feature>
<dbReference type="GO" id="GO:0009853">
    <property type="term" value="P:photorespiration"/>
    <property type="evidence" value="ECO:0007669"/>
    <property type="project" value="UniProtKB-ARBA"/>
</dbReference>
<name>A0A8T1RRT7_CARIL</name>
<dbReference type="AlphaFoldDB" id="A0A8T1RRT7"/>
<evidence type="ECO:0000259" key="6">
    <source>
        <dbReference type="Pfam" id="PF00389"/>
    </source>
</evidence>
<accession>A0A8T1RRT7</accession>
<dbReference type="GO" id="GO:0005829">
    <property type="term" value="C:cytosol"/>
    <property type="evidence" value="ECO:0007669"/>
    <property type="project" value="TreeGrafter"/>
</dbReference>
<dbReference type="InterPro" id="IPR029752">
    <property type="entry name" value="D-isomer_DH_CS1"/>
</dbReference>
<dbReference type="InterPro" id="IPR050223">
    <property type="entry name" value="D-isomer_2-hydroxyacid_DH"/>
</dbReference>
<dbReference type="FunFam" id="3.40.50.720:FF:000213">
    <property type="entry name" value="Putative 2-hydroxyacid dehydrogenase"/>
    <property type="match status" value="1"/>
</dbReference>
<evidence type="ECO:0000256" key="5">
    <source>
        <dbReference type="RuleBase" id="RU003719"/>
    </source>
</evidence>
<comment type="similarity">
    <text evidence="5">Belongs to the D-isomer specific 2-hydroxyacid dehydrogenase family.</text>
</comment>
<dbReference type="EMBL" id="CM031825">
    <property type="protein sequence ID" value="KAG6734174.1"/>
    <property type="molecule type" value="Genomic_DNA"/>
</dbReference>
<keyword evidence="10" id="KW-1185">Reference proteome</keyword>
<dbReference type="EC" id="1.1.1.79" evidence="4"/>
<keyword evidence="3" id="KW-0520">NAD</keyword>